<evidence type="ECO:0000313" key="10">
    <source>
        <dbReference type="Proteomes" id="UP000801492"/>
    </source>
</evidence>
<dbReference type="Proteomes" id="UP000801492">
    <property type="component" value="Unassembled WGS sequence"/>
</dbReference>
<feature type="domain" description="Peptidase S1" evidence="8">
    <location>
        <begin position="43"/>
        <end position="295"/>
    </location>
</feature>
<keyword evidence="4" id="KW-1015">Disulfide bond</keyword>
<dbReference type="GO" id="GO:0004252">
    <property type="term" value="F:serine-type endopeptidase activity"/>
    <property type="evidence" value="ECO:0007669"/>
    <property type="project" value="InterPro"/>
</dbReference>
<evidence type="ECO:0000256" key="1">
    <source>
        <dbReference type="ARBA" id="ARBA00022670"/>
    </source>
</evidence>
<evidence type="ECO:0000256" key="6">
    <source>
        <dbReference type="RuleBase" id="RU363034"/>
    </source>
</evidence>
<organism evidence="9 10">
    <name type="scientific">Ignelater luminosus</name>
    <name type="common">Cucubano</name>
    <name type="synonym">Pyrophorus luminosus</name>
    <dbReference type="NCBI Taxonomy" id="2038154"/>
    <lineage>
        <taxon>Eukaryota</taxon>
        <taxon>Metazoa</taxon>
        <taxon>Ecdysozoa</taxon>
        <taxon>Arthropoda</taxon>
        <taxon>Hexapoda</taxon>
        <taxon>Insecta</taxon>
        <taxon>Pterygota</taxon>
        <taxon>Neoptera</taxon>
        <taxon>Endopterygota</taxon>
        <taxon>Coleoptera</taxon>
        <taxon>Polyphaga</taxon>
        <taxon>Elateriformia</taxon>
        <taxon>Elateroidea</taxon>
        <taxon>Elateridae</taxon>
        <taxon>Agrypninae</taxon>
        <taxon>Pyrophorini</taxon>
        <taxon>Ignelater</taxon>
    </lineage>
</organism>
<dbReference type="InterPro" id="IPR051487">
    <property type="entry name" value="Ser/Thr_Proteases_Immune/Dev"/>
</dbReference>
<gene>
    <name evidence="9" type="ORF">ILUMI_24174</name>
</gene>
<dbReference type="PRINTS" id="PR00722">
    <property type="entry name" value="CHYMOTRYPSIN"/>
</dbReference>
<keyword evidence="7" id="KW-0732">Signal</keyword>
<sequence>MFRKSYSLLCVLLYFSCTFAKEVKTDLLPGRDVCGKQEEQQRIYGGEEAGIGEFPWLVLLNSSEIGFLCGGALISKRYVLTAAHCIDDTIVSVRLGEHNIDTEEDCEGDTPGLDLCSDPPIDVEVEEIFTHDNFDLENEKMYGDIALIRLKKEVEYTNFIKPICLPTYSEIRDKVLTGEKVFASGWGKTKKTVSLNNVKHKVELPVVSTHDCAQHFKKFGMFISGSQICAGGEKGRDTCQGDSGGPLMYLDKSADKENWVTVGIVSYGIKCGPELRPGVYTRVTEFLDWISERMRP</sequence>
<accession>A0A8K0C7H6</accession>
<keyword evidence="10" id="KW-1185">Reference proteome</keyword>
<dbReference type="InterPro" id="IPR001314">
    <property type="entry name" value="Peptidase_S1A"/>
</dbReference>
<dbReference type="InterPro" id="IPR001254">
    <property type="entry name" value="Trypsin_dom"/>
</dbReference>
<evidence type="ECO:0000256" key="4">
    <source>
        <dbReference type="ARBA" id="ARBA00023157"/>
    </source>
</evidence>
<comment type="similarity">
    <text evidence="5">Belongs to the peptidase S1 family. CLIP subfamily.</text>
</comment>
<dbReference type="SUPFAM" id="SSF50494">
    <property type="entry name" value="Trypsin-like serine proteases"/>
    <property type="match status" value="1"/>
</dbReference>
<evidence type="ECO:0000259" key="8">
    <source>
        <dbReference type="PROSITE" id="PS50240"/>
    </source>
</evidence>
<dbReference type="PROSITE" id="PS50240">
    <property type="entry name" value="TRYPSIN_DOM"/>
    <property type="match status" value="1"/>
</dbReference>
<feature type="chain" id="PRO_5035475045" description="Peptidase S1 domain-containing protein" evidence="7">
    <location>
        <begin position="21"/>
        <end position="296"/>
    </location>
</feature>
<keyword evidence="2 6" id="KW-0378">Hydrolase</keyword>
<evidence type="ECO:0000256" key="7">
    <source>
        <dbReference type="SAM" id="SignalP"/>
    </source>
</evidence>
<protein>
    <recommendedName>
        <fullName evidence="8">Peptidase S1 domain-containing protein</fullName>
    </recommendedName>
</protein>
<evidence type="ECO:0000313" key="9">
    <source>
        <dbReference type="EMBL" id="KAF2881993.1"/>
    </source>
</evidence>
<evidence type="ECO:0000256" key="5">
    <source>
        <dbReference type="ARBA" id="ARBA00024195"/>
    </source>
</evidence>
<reference evidence="9" key="1">
    <citation type="submission" date="2019-08" db="EMBL/GenBank/DDBJ databases">
        <title>The genome of the North American firefly Photinus pyralis.</title>
        <authorList>
            <consortium name="Photinus pyralis genome working group"/>
            <person name="Fallon T.R."/>
            <person name="Sander Lower S.E."/>
            <person name="Weng J.-K."/>
        </authorList>
    </citation>
    <scope>NUCLEOTIDE SEQUENCE</scope>
    <source>
        <strain evidence="9">TRF0915ILg1</strain>
        <tissue evidence="9">Whole body</tissue>
    </source>
</reference>
<evidence type="ECO:0000256" key="3">
    <source>
        <dbReference type="ARBA" id="ARBA00022825"/>
    </source>
</evidence>
<keyword evidence="1 6" id="KW-0645">Protease</keyword>
<dbReference type="SMART" id="SM00020">
    <property type="entry name" value="Tryp_SPc"/>
    <property type="match status" value="1"/>
</dbReference>
<evidence type="ECO:0000256" key="2">
    <source>
        <dbReference type="ARBA" id="ARBA00022801"/>
    </source>
</evidence>
<dbReference type="FunFam" id="2.40.10.10:FF:000006">
    <property type="entry name" value="Serine proteinase stubble"/>
    <property type="match status" value="1"/>
</dbReference>
<dbReference type="InterPro" id="IPR009003">
    <property type="entry name" value="Peptidase_S1_PA"/>
</dbReference>
<dbReference type="EMBL" id="VTPC01090663">
    <property type="protein sequence ID" value="KAF2881993.1"/>
    <property type="molecule type" value="Genomic_DNA"/>
</dbReference>
<dbReference type="PROSITE" id="PS00135">
    <property type="entry name" value="TRYPSIN_SER"/>
    <property type="match status" value="1"/>
</dbReference>
<feature type="signal peptide" evidence="7">
    <location>
        <begin position="1"/>
        <end position="20"/>
    </location>
</feature>
<keyword evidence="3 6" id="KW-0720">Serine protease</keyword>
<dbReference type="InterPro" id="IPR033116">
    <property type="entry name" value="TRYPSIN_SER"/>
</dbReference>
<name>A0A8K0C7H6_IGNLU</name>
<dbReference type="GO" id="GO:0006508">
    <property type="term" value="P:proteolysis"/>
    <property type="evidence" value="ECO:0007669"/>
    <property type="project" value="UniProtKB-KW"/>
</dbReference>
<comment type="caution">
    <text evidence="9">The sequence shown here is derived from an EMBL/GenBank/DDBJ whole genome shotgun (WGS) entry which is preliminary data.</text>
</comment>
<proteinExistence type="inferred from homology"/>
<dbReference type="PROSITE" id="PS00134">
    <property type="entry name" value="TRYPSIN_HIS"/>
    <property type="match status" value="1"/>
</dbReference>
<dbReference type="InterPro" id="IPR018114">
    <property type="entry name" value="TRYPSIN_HIS"/>
</dbReference>
<dbReference type="OrthoDB" id="8114044at2759"/>
<dbReference type="Gene3D" id="2.40.10.10">
    <property type="entry name" value="Trypsin-like serine proteases"/>
    <property type="match status" value="2"/>
</dbReference>
<dbReference type="PANTHER" id="PTHR24256">
    <property type="entry name" value="TRYPTASE-RELATED"/>
    <property type="match status" value="1"/>
</dbReference>
<dbReference type="Pfam" id="PF00089">
    <property type="entry name" value="Trypsin"/>
    <property type="match status" value="1"/>
</dbReference>
<dbReference type="InterPro" id="IPR043504">
    <property type="entry name" value="Peptidase_S1_PA_chymotrypsin"/>
</dbReference>
<dbReference type="CDD" id="cd00190">
    <property type="entry name" value="Tryp_SPc"/>
    <property type="match status" value="1"/>
</dbReference>
<dbReference type="AlphaFoldDB" id="A0A8K0C7H6"/>